<organism evidence="2 3">
    <name type="scientific">Microbacterium flavum</name>
    <dbReference type="NCBI Taxonomy" id="415216"/>
    <lineage>
        <taxon>Bacteria</taxon>
        <taxon>Bacillati</taxon>
        <taxon>Actinomycetota</taxon>
        <taxon>Actinomycetes</taxon>
        <taxon>Micrococcales</taxon>
        <taxon>Microbacteriaceae</taxon>
        <taxon>Microbacterium</taxon>
    </lineage>
</organism>
<accession>A0ABS5XSK7</accession>
<evidence type="ECO:0000313" key="3">
    <source>
        <dbReference type="Proteomes" id="UP000740605"/>
    </source>
</evidence>
<dbReference type="EMBL" id="JAFLHG010000004">
    <property type="protein sequence ID" value="MBT8797510.1"/>
    <property type="molecule type" value="Genomic_DNA"/>
</dbReference>
<comment type="caution">
    <text evidence="2">The sequence shown here is derived from an EMBL/GenBank/DDBJ whole genome shotgun (WGS) entry which is preliminary data.</text>
</comment>
<evidence type="ECO:0000313" key="2">
    <source>
        <dbReference type="EMBL" id="MBT8797510.1"/>
    </source>
</evidence>
<keyword evidence="2" id="KW-0378">Hydrolase</keyword>
<dbReference type="Pfam" id="PF12695">
    <property type="entry name" value="Abhydrolase_5"/>
    <property type="match status" value="1"/>
</dbReference>
<feature type="domain" description="Alpha/beta hydrolase fold-5" evidence="1">
    <location>
        <begin position="36"/>
        <end position="166"/>
    </location>
</feature>
<evidence type="ECO:0000259" key="1">
    <source>
        <dbReference type="Pfam" id="PF12695"/>
    </source>
</evidence>
<dbReference type="SUPFAM" id="SSF53474">
    <property type="entry name" value="alpha/beta-Hydrolases"/>
    <property type="match status" value="1"/>
</dbReference>
<name>A0ABS5XSK7_9MICO</name>
<dbReference type="Proteomes" id="UP000740605">
    <property type="component" value="Unassembled WGS sequence"/>
</dbReference>
<proteinExistence type="predicted"/>
<keyword evidence="3" id="KW-1185">Reference proteome</keyword>
<dbReference type="InterPro" id="IPR029059">
    <property type="entry name" value="AB_hydrolase_5"/>
</dbReference>
<dbReference type="InterPro" id="IPR029058">
    <property type="entry name" value="AB_hydrolase_fold"/>
</dbReference>
<reference evidence="2 3" key="1">
    <citation type="submission" date="2021-03" db="EMBL/GenBank/DDBJ databases">
        <title>Microbacterium pauli sp. nov., isolated from microfiltered milk.</title>
        <authorList>
            <person name="Bellassi P."/>
            <person name="Fontana A."/>
            <person name="Callegari M.L."/>
            <person name="Lorenzo M."/>
            <person name="Cappa F."/>
        </authorList>
    </citation>
    <scope>NUCLEOTIDE SEQUENCE [LARGE SCALE GENOMIC DNA]</scope>
    <source>
        <strain evidence="2 3">DSM 18909</strain>
    </source>
</reference>
<gene>
    <name evidence="2" type="ORF">J0P97_05435</name>
</gene>
<protein>
    <submittedName>
        <fullName evidence="2">Alpha/beta hydrolase</fullName>
    </submittedName>
</protein>
<sequence length="187" mass="19823">MTTATISTFEPDGRAIAYIDEGAGPALVLIPETGQDIASLGTLASILVEEDFRVVRLAPLAPETDVESHVQTVADLMDAVSLPHAWIGGHGFGGTVARAVSHAHHERVDGVLLLAPEPIEGALVEDIPVLVIHGTDDEQTPRSESERLVASAPAIASLKLVEGAGHLFPATHPGETSWFIEDYLDWD</sequence>
<dbReference type="Gene3D" id="3.40.50.1820">
    <property type="entry name" value="alpha/beta hydrolase"/>
    <property type="match status" value="2"/>
</dbReference>
<dbReference type="RefSeq" id="WP_215486771.1">
    <property type="nucleotide sequence ID" value="NZ_BAAAPJ010000002.1"/>
</dbReference>
<dbReference type="GO" id="GO:0016787">
    <property type="term" value="F:hydrolase activity"/>
    <property type="evidence" value="ECO:0007669"/>
    <property type="project" value="UniProtKB-KW"/>
</dbReference>